<dbReference type="Proteomes" id="UP000183206">
    <property type="component" value="Unassembled WGS sequence"/>
</dbReference>
<organism evidence="1 2">
    <name type="scientific">Candidatus Nomurabacteria bacterium CG1_02_47_685</name>
    <dbReference type="NCBI Taxonomy" id="1805282"/>
    <lineage>
        <taxon>Bacteria</taxon>
        <taxon>Candidatus Nomuraibacteriota</taxon>
    </lineage>
</organism>
<sequence length="99" mass="10855">MNTARTSLFLMANLGAEVSRIIEAHERGNEDSATRAALLRAENILSKIAYLPDMKTRAQELDALACALRSFAAGDSHAVSAAHLKSYFMPFALRLMTTR</sequence>
<gene>
    <name evidence="1" type="ORF">AUJ44_00155</name>
</gene>
<dbReference type="STRING" id="1805282.AUJ44_00155"/>
<comment type="caution">
    <text evidence="1">The sequence shown here is derived from an EMBL/GenBank/DDBJ whole genome shotgun (WGS) entry which is preliminary data.</text>
</comment>
<dbReference type="EMBL" id="MNVO01000005">
    <property type="protein sequence ID" value="OIO33500.1"/>
    <property type="molecule type" value="Genomic_DNA"/>
</dbReference>
<protein>
    <submittedName>
        <fullName evidence="1">Uncharacterized protein</fullName>
    </submittedName>
</protein>
<evidence type="ECO:0000313" key="1">
    <source>
        <dbReference type="EMBL" id="OIO33500.1"/>
    </source>
</evidence>
<reference evidence="1 2" key="1">
    <citation type="journal article" date="2016" name="Environ. Microbiol.">
        <title>Genomic resolution of a cold subsurface aquifer community provides metabolic insights for novel microbes adapted to high CO concentrations.</title>
        <authorList>
            <person name="Probst A.J."/>
            <person name="Castelle C.J."/>
            <person name="Singh A."/>
            <person name="Brown C.T."/>
            <person name="Anantharaman K."/>
            <person name="Sharon I."/>
            <person name="Hug L.A."/>
            <person name="Burstein D."/>
            <person name="Emerson J.B."/>
            <person name="Thomas B.C."/>
            <person name="Banfield J.F."/>
        </authorList>
    </citation>
    <scope>NUCLEOTIDE SEQUENCE [LARGE SCALE GENOMIC DNA]</scope>
    <source>
        <strain evidence="1">CG1_02_47_685</strain>
    </source>
</reference>
<accession>A0A1J4V8M6</accession>
<evidence type="ECO:0000313" key="2">
    <source>
        <dbReference type="Proteomes" id="UP000183206"/>
    </source>
</evidence>
<dbReference type="AlphaFoldDB" id="A0A1J4V8M6"/>
<proteinExistence type="predicted"/>
<name>A0A1J4V8M6_9BACT</name>